<gene>
    <name evidence="1" type="ORF">SAMN05216360_104130</name>
</gene>
<dbReference type="SUPFAM" id="SSF141371">
    <property type="entry name" value="PilZ domain-like"/>
    <property type="match status" value="1"/>
</dbReference>
<protein>
    <recommendedName>
        <fullName evidence="3">PilZ domain-containing protein</fullName>
    </recommendedName>
</protein>
<organism evidence="1 2">
    <name type="scientific">Methylobacterium phyllostachyos</name>
    <dbReference type="NCBI Taxonomy" id="582672"/>
    <lineage>
        <taxon>Bacteria</taxon>
        <taxon>Pseudomonadati</taxon>
        <taxon>Pseudomonadota</taxon>
        <taxon>Alphaproteobacteria</taxon>
        <taxon>Hyphomicrobiales</taxon>
        <taxon>Methylobacteriaceae</taxon>
        <taxon>Methylobacterium</taxon>
    </lineage>
</organism>
<evidence type="ECO:0000313" key="1">
    <source>
        <dbReference type="EMBL" id="SDM88153.1"/>
    </source>
</evidence>
<name>A0A1G9WVP3_9HYPH</name>
<accession>A0A1G9WVP3</accession>
<dbReference type="AlphaFoldDB" id="A0A1G9WVP3"/>
<evidence type="ECO:0008006" key="3">
    <source>
        <dbReference type="Google" id="ProtNLM"/>
    </source>
</evidence>
<keyword evidence="2" id="KW-1185">Reference proteome</keyword>
<dbReference type="EMBL" id="FNHS01000004">
    <property type="protein sequence ID" value="SDM88153.1"/>
    <property type="molecule type" value="Genomic_DNA"/>
</dbReference>
<dbReference type="OrthoDB" id="8003510at2"/>
<proteinExistence type="predicted"/>
<dbReference type="Proteomes" id="UP000198704">
    <property type="component" value="Unassembled WGS sequence"/>
</dbReference>
<dbReference type="STRING" id="582672.SAMN05216360_104130"/>
<evidence type="ECO:0000313" key="2">
    <source>
        <dbReference type="Proteomes" id="UP000198704"/>
    </source>
</evidence>
<dbReference type="RefSeq" id="WP_091714730.1">
    <property type="nucleotide sequence ID" value="NZ_FNHS01000004.1"/>
</dbReference>
<reference evidence="2" key="1">
    <citation type="submission" date="2016-10" db="EMBL/GenBank/DDBJ databases">
        <authorList>
            <person name="Varghese N."/>
            <person name="Submissions S."/>
        </authorList>
    </citation>
    <scope>NUCLEOTIDE SEQUENCE [LARGE SCALE GENOMIC DNA]</scope>
    <source>
        <strain evidence="2">BL47</strain>
    </source>
</reference>
<sequence length="81" mass="9064">MTEDRRGTFRRNAFTFGSLLLARGEVGCLVWDATETGAQIEVEDDQPVPDRFPLRLSADSAPRPATVAWRRSRRIGIAFEG</sequence>